<keyword evidence="2" id="KW-1185">Reference proteome</keyword>
<proteinExistence type="predicted"/>
<dbReference type="RefSeq" id="WP_066269465.1">
    <property type="nucleotide sequence ID" value="NZ_JARMAB010000022.1"/>
</dbReference>
<accession>A0ABU6MIZ8</accession>
<dbReference type="Proteomes" id="UP001341444">
    <property type="component" value="Unassembled WGS sequence"/>
</dbReference>
<name>A0ABU6MIZ8_9BACI</name>
<sequence>MVNLKWFVGRMKKFFNVDVKVEDVSFEAYDFYHEELDDLLIPAKHLEKLPDPLLIETLSYVDEKGYEWMAGFVLEEGTKKRLYEVWIRNGEQIAYELYVD</sequence>
<dbReference type="EMBL" id="JARMAB010000022">
    <property type="protein sequence ID" value="MED1204382.1"/>
    <property type="molecule type" value="Genomic_DNA"/>
</dbReference>
<gene>
    <name evidence="1" type="ORF">P4T90_15140</name>
</gene>
<reference evidence="1 2" key="1">
    <citation type="submission" date="2023-03" db="EMBL/GenBank/DDBJ databases">
        <title>Bacillus Genome Sequencing.</title>
        <authorList>
            <person name="Dunlap C."/>
        </authorList>
    </citation>
    <scope>NUCLEOTIDE SEQUENCE [LARGE SCALE GENOMIC DNA]</scope>
    <source>
        <strain evidence="1 2">B-23453</strain>
    </source>
</reference>
<evidence type="ECO:0000313" key="1">
    <source>
        <dbReference type="EMBL" id="MED1204382.1"/>
    </source>
</evidence>
<organism evidence="1 2">
    <name type="scientific">Heyndrickxia acidicola</name>
    <dbReference type="NCBI Taxonomy" id="209389"/>
    <lineage>
        <taxon>Bacteria</taxon>
        <taxon>Bacillati</taxon>
        <taxon>Bacillota</taxon>
        <taxon>Bacilli</taxon>
        <taxon>Bacillales</taxon>
        <taxon>Bacillaceae</taxon>
        <taxon>Heyndrickxia</taxon>
    </lineage>
</organism>
<protein>
    <submittedName>
        <fullName evidence="1">Uncharacterized protein</fullName>
    </submittedName>
</protein>
<comment type="caution">
    <text evidence="1">The sequence shown here is derived from an EMBL/GenBank/DDBJ whole genome shotgun (WGS) entry which is preliminary data.</text>
</comment>
<evidence type="ECO:0000313" key="2">
    <source>
        <dbReference type="Proteomes" id="UP001341444"/>
    </source>
</evidence>